<dbReference type="AlphaFoldDB" id="A0A026WG23"/>
<name>A0A026WG23_OOCBI</name>
<dbReference type="OrthoDB" id="7617453at2759"/>
<organism evidence="2 3">
    <name type="scientific">Ooceraea biroi</name>
    <name type="common">Clonal raider ant</name>
    <name type="synonym">Cerapachys biroi</name>
    <dbReference type="NCBI Taxonomy" id="2015173"/>
    <lineage>
        <taxon>Eukaryota</taxon>
        <taxon>Metazoa</taxon>
        <taxon>Ecdysozoa</taxon>
        <taxon>Arthropoda</taxon>
        <taxon>Hexapoda</taxon>
        <taxon>Insecta</taxon>
        <taxon>Pterygota</taxon>
        <taxon>Neoptera</taxon>
        <taxon>Endopterygota</taxon>
        <taxon>Hymenoptera</taxon>
        <taxon>Apocrita</taxon>
        <taxon>Aculeata</taxon>
        <taxon>Formicoidea</taxon>
        <taxon>Formicidae</taxon>
        <taxon>Dorylinae</taxon>
        <taxon>Ooceraea</taxon>
    </lineage>
</organism>
<sequence>MRFNAFDFYERLETFPCYAMRKGKWPSRPAKREWLPTSSDSSDNCVSIVDRGGQGKNPVGTLETSRWGRNVFAGLAIKLPVNLGVVRRVIKRFLALEATMITLYRPLSGTTRLPQERRLRNNWISDFYTDTSSALVQQWVNGDGMRTLVRACCGSSEEEDEDGGGHDGPGSATDEDPVRGPRGRSPRDSSQDSQKRATDRWVS</sequence>
<feature type="compositionally biased region" description="Basic and acidic residues" evidence="1">
    <location>
        <begin position="185"/>
        <end position="203"/>
    </location>
</feature>
<reference evidence="2 3" key="1">
    <citation type="journal article" date="2014" name="Curr. Biol.">
        <title>The genome of the clonal raider ant Cerapachys biroi.</title>
        <authorList>
            <person name="Oxley P.R."/>
            <person name="Ji L."/>
            <person name="Fetter-Pruneda I."/>
            <person name="McKenzie S.K."/>
            <person name="Li C."/>
            <person name="Hu H."/>
            <person name="Zhang G."/>
            <person name="Kronauer D.J."/>
        </authorList>
    </citation>
    <scope>NUCLEOTIDE SEQUENCE [LARGE SCALE GENOMIC DNA]</scope>
</reference>
<gene>
    <name evidence="2" type="ORF">X777_05827</name>
</gene>
<proteinExistence type="predicted"/>
<evidence type="ECO:0000256" key="1">
    <source>
        <dbReference type="SAM" id="MobiDB-lite"/>
    </source>
</evidence>
<dbReference type="Proteomes" id="UP000053097">
    <property type="component" value="Unassembled WGS sequence"/>
</dbReference>
<evidence type="ECO:0000313" key="3">
    <source>
        <dbReference type="Proteomes" id="UP000053097"/>
    </source>
</evidence>
<protein>
    <submittedName>
        <fullName evidence="2">Uncharacterized protein</fullName>
    </submittedName>
</protein>
<accession>A0A026WG23</accession>
<dbReference type="EMBL" id="KK107261">
    <property type="protein sequence ID" value="EZA53984.1"/>
    <property type="molecule type" value="Genomic_DNA"/>
</dbReference>
<evidence type="ECO:0000313" key="2">
    <source>
        <dbReference type="EMBL" id="EZA53984.1"/>
    </source>
</evidence>
<feature type="region of interest" description="Disordered" evidence="1">
    <location>
        <begin position="153"/>
        <end position="203"/>
    </location>
</feature>
<keyword evidence="3" id="KW-1185">Reference proteome</keyword>